<keyword evidence="7 8" id="KW-0472">Membrane</keyword>
<evidence type="ECO:0000256" key="6">
    <source>
        <dbReference type="ARBA" id="ARBA00022989"/>
    </source>
</evidence>
<dbReference type="Proteomes" id="UP000586042">
    <property type="component" value="Unassembled WGS sequence"/>
</dbReference>
<dbReference type="AlphaFoldDB" id="A0A7Y6IAP2"/>
<keyword evidence="5 8" id="KW-0812">Transmembrane</keyword>
<dbReference type="PANTHER" id="PTHR32196">
    <property type="entry name" value="ABC TRANSPORTER PERMEASE PROTEIN YPHD-RELATED-RELATED"/>
    <property type="match status" value="1"/>
</dbReference>
<dbReference type="GO" id="GO:0022857">
    <property type="term" value="F:transmembrane transporter activity"/>
    <property type="evidence" value="ECO:0007669"/>
    <property type="project" value="InterPro"/>
</dbReference>
<feature type="transmembrane region" description="Helical" evidence="8">
    <location>
        <begin position="170"/>
        <end position="188"/>
    </location>
</feature>
<feature type="transmembrane region" description="Helical" evidence="8">
    <location>
        <begin position="72"/>
        <end position="90"/>
    </location>
</feature>
<protein>
    <submittedName>
        <fullName evidence="9">ABC transporter permease</fullName>
    </submittedName>
</protein>
<evidence type="ECO:0000256" key="8">
    <source>
        <dbReference type="SAM" id="Phobius"/>
    </source>
</evidence>
<reference evidence="9 10" key="1">
    <citation type="submission" date="2020-06" db="EMBL/GenBank/DDBJ databases">
        <title>Nonomuraea sp. SMC257, a novel actinomycete isolated from soil.</title>
        <authorList>
            <person name="Chanama M."/>
        </authorList>
    </citation>
    <scope>NUCLEOTIDE SEQUENCE [LARGE SCALE GENOMIC DNA]</scope>
    <source>
        <strain evidence="9 10">SMC257</strain>
    </source>
</reference>
<dbReference type="EMBL" id="JABWGN010000008">
    <property type="protein sequence ID" value="NUW34223.1"/>
    <property type="molecule type" value="Genomic_DNA"/>
</dbReference>
<evidence type="ECO:0000313" key="9">
    <source>
        <dbReference type="EMBL" id="NUW34223.1"/>
    </source>
</evidence>
<evidence type="ECO:0000256" key="4">
    <source>
        <dbReference type="ARBA" id="ARBA00022519"/>
    </source>
</evidence>
<keyword evidence="2" id="KW-0813">Transport</keyword>
<evidence type="ECO:0000256" key="1">
    <source>
        <dbReference type="ARBA" id="ARBA00004651"/>
    </source>
</evidence>
<evidence type="ECO:0000256" key="7">
    <source>
        <dbReference type="ARBA" id="ARBA00023136"/>
    </source>
</evidence>
<feature type="transmembrane region" description="Helical" evidence="8">
    <location>
        <begin position="258"/>
        <end position="286"/>
    </location>
</feature>
<dbReference type="Pfam" id="PF02653">
    <property type="entry name" value="BPD_transp_2"/>
    <property type="match status" value="1"/>
</dbReference>
<proteinExistence type="predicted"/>
<feature type="transmembrane region" description="Helical" evidence="8">
    <location>
        <begin position="96"/>
        <end position="119"/>
    </location>
</feature>
<accession>A0A7Y6IAP2</accession>
<feature type="transmembrane region" description="Helical" evidence="8">
    <location>
        <begin position="126"/>
        <end position="144"/>
    </location>
</feature>
<keyword evidence="6 8" id="KW-1133">Transmembrane helix</keyword>
<feature type="transmembrane region" description="Helical" evidence="8">
    <location>
        <begin position="298"/>
        <end position="317"/>
    </location>
</feature>
<keyword evidence="10" id="KW-1185">Reference proteome</keyword>
<feature type="transmembrane region" description="Helical" evidence="8">
    <location>
        <begin position="44"/>
        <end position="65"/>
    </location>
</feature>
<comment type="caution">
    <text evidence="9">The sequence shown here is derived from an EMBL/GenBank/DDBJ whole genome shotgun (WGS) entry which is preliminary data.</text>
</comment>
<evidence type="ECO:0000256" key="2">
    <source>
        <dbReference type="ARBA" id="ARBA00022448"/>
    </source>
</evidence>
<dbReference type="PANTHER" id="PTHR32196:SF21">
    <property type="entry name" value="ABC TRANSPORTER PERMEASE PROTEIN YPHD-RELATED"/>
    <property type="match status" value="1"/>
</dbReference>
<sequence length="323" mass="33801">MAVMQATLPRRILSTPTAGPLAALILACAFFAFKSDQFLTGGNFSLIIQQVMVVGTLAIGQTLIILTAGIDLSNGAIMAFGGIVMTKLAVENGLPPLLAIAAGLAVCAAFGLANGLLVMKINLPPFIVTLGMLNVVFALTHIYSQDQTVTNLPPAMTFLGQTFRVGGTNVTYGSLLTILLFLLFAYLLSQTAWGRHVYALGNSPEVARLTGIRTRRLIVGVYTLAGLVYGIAALLLVSRTGVGDPQAGQTDNLDSITAVVLGGTSLFGGRGTVLGTLIGALIVGVFRNGLQLMGVPSIYQTLITGILVILAVTVDQLSRRRTR</sequence>
<dbReference type="CDD" id="cd06579">
    <property type="entry name" value="TM_PBP1_transp_AraH_like"/>
    <property type="match status" value="1"/>
</dbReference>
<comment type="subcellular location">
    <subcellularLocation>
        <location evidence="1">Cell membrane</location>
        <topology evidence="1">Multi-pass membrane protein</topology>
    </subcellularLocation>
</comment>
<evidence type="ECO:0000313" key="10">
    <source>
        <dbReference type="Proteomes" id="UP000586042"/>
    </source>
</evidence>
<keyword evidence="3" id="KW-1003">Cell membrane</keyword>
<feature type="transmembrane region" description="Helical" evidence="8">
    <location>
        <begin position="12"/>
        <end position="32"/>
    </location>
</feature>
<keyword evidence="4" id="KW-0997">Cell inner membrane</keyword>
<name>A0A7Y6IAP2_9ACTN</name>
<evidence type="ECO:0000256" key="5">
    <source>
        <dbReference type="ARBA" id="ARBA00022692"/>
    </source>
</evidence>
<gene>
    <name evidence="9" type="ORF">HTZ77_22700</name>
</gene>
<evidence type="ECO:0000256" key="3">
    <source>
        <dbReference type="ARBA" id="ARBA00022475"/>
    </source>
</evidence>
<organism evidence="9 10">
    <name type="scientific">Nonomuraea montanisoli</name>
    <dbReference type="NCBI Taxonomy" id="2741721"/>
    <lineage>
        <taxon>Bacteria</taxon>
        <taxon>Bacillati</taxon>
        <taxon>Actinomycetota</taxon>
        <taxon>Actinomycetes</taxon>
        <taxon>Streptosporangiales</taxon>
        <taxon>Streptosporangiaceae</taxon>
        <taxon>Nonomuraea</taxon>
    </lineage>
</organism>
<dbReference type="GO" id="GO:0005886">
    <property type="term" value="C:plasma membrane"/>
    <property type="evidence" value="ECO:0007669"/>
    <property type="project" value="UniProtKB-SubCell"/>
</dbReference>
<dbReference type="InterPro" id="IPR001851">
    <property type="entry name" value="ABC_transp_permease"/>
</dbReference>
<feature type="transmembrane region" description="Helical" evidence="8">
    <location>
        <begin position="217"/>
        <end position="238"/>
    </location>
</feature>